<comment type="similarity">
    <text evidence="2 12">Belongs to the short-chain dehydrogenases/reductases (SDR) family.</text>
</comment>
<reference evidence="17" key="2">
    <citation type="submission" date="2020-05" db="UniProtKB">
        <authorList>
            <consortium name="EnsemblMetazoa"/>
        </authorList>
    </citation>
    <scope>IDENTIFICATION</scope>
    <source>
        <strain evidence="17">MINIMUS1</strain>
    </source>
</reference>
<keyword evidence="8 15" id="KW-0472">Membrane</keyword>
<feature type="compositionally biased region" description="Polar residues" evidence="14">
    <location>
        <begin position="1"/>
        <end position="11"/>
    </location>
</feature>
<dbReference type="InterPro" id="IPR057326">
    <property type="entry name" value="KR_dom"/>
</dbReference>
<evidence type="ECO:0000256" key="13">
    <source>
        <dbReference type="SAM" id="Coils"/>
    </source>
</evidence>
<evidence type="ECO:0000256" key="15">
    <source>
        <dbReference type="SAM" id="Phobius"/>
    </source>
</evidence>
<evidence type="ECO:0000256" key="11">
    <source>
        <dbReference type="ARBA" id="ARBA00082544"/>
    </source>
</evidence>
<dbReference type="PANTHER" id="PTHR24322:SF748">
    <property type="entry name" value="FI23927P1-RELATED"/>
    <property type="match status" value="1"/>
</dbReference>
<comment type="subcellular location">
    <subcellularLocation>
        <location evidence="1">Membrane</location>
        <topology evidence="1">Multi-pass membrane protein</topology>
    </subcellularLocation>
</comment>
<dbReference type="EnsemblMetazoa" id="AMIN006283-RA">
    <property type="protein sequence ID" value="AMIN006283-PA"/>
    <property type="gene ID" value="AMIN006283"/>
</dbReference>
<keyword evidence="5 15" id="KW-1133">Transmembrane helix</keyword>
<dbReference type="PANTHER" id="PTHR24322">
    <property type="entry name" value="PKSB"/>
    <property type="match status" value="1"/>
</dbReference>
<evidence type="ECO:0000313" key="18">
    <source>
        <dbReference type="Proteomes" id="UP000075920"/>
    </source>
</evidence>
<dbReference type="STRING" id="112268.A0A182W7G1"/>
<reference evidence="18" key="1">
    <citation type="submission" date="2013-03" db="EMBL/GenBank/DDBJ databases">
        <title>The Genome Sequence of Anopheles minimus MINIMUS1.</title>
        <authorList>
            <consortium name="The Broad Institute Genomics Platform"/>
            <person name="Neafsey D.E."/>
            <person name="Walton C."/>
            <person name="Walker B."/>
            <person name="Young S.K."/>
            <person name="Zeng Q."/>
            <person name="Gargeya S."/>
            <person name="Fitzgerald M."/>
            <person name="Haas B."/>
            <person name="Abouelleil A."/>
            <person name="Allen A.W."/>
            <person name="Alvarado L."/>
            <person name="Arachchi H.M."/>
            <person name="Berlin A.M."/>
            <person name="Chapman S.B."/>
            <person name="Gainer-Dewar J."/>
            <person name="Goldberg J."/>
            <person name="Griggs A."/>
            <person name="Gujja S."/>
            <person name="Hansen M."/>
            <person name="Howarth C."/>
            <person name="Imamovic A."/>
            <person name="Ireland A."/>
            <person name="Larimer J."/>
            <person name="McCowan C."/>
            <person name="Murphy C."/>
            <person name="Pearson M."/>
            <person name="Poon T.W."/>
            <person name="Priest M."/>
            <person name="Roberts A."/>
            <person name="Saif S."/>
            <person name="Shea T."/>
            <person name="Sisk P."/>
            <person name="Sykes S."/>
            <person name="Wortman J."/>
            <person name="Nusbaum C."/>
            <person name="Birren B."/>
        </authorList>
    </citation>
    <scope>NUCLEOTIDE SEQUENCE [LARGE SCALE GENOMIC DNA]</scope>
    <source>
        <strain evidence="18">MINIMUS1</strain>
    </source>
</reference>
<name>A0A182W7G1_9DIPT</name>
<evidence type="ECO:0000313" key="17">
    <source>
        <dbReference type="EnsemblMetazoa" id="AMIN006283-PA"/>
    </source>
</evidence>
<feature type="domain" description="Ketoreductase" evidence="16">
    <location>
        <begin position="83"/>
        <end position="269"/>
    </location>
</feature>
<dbReference type="Gene3D" id="3.40.50.720">
    <property type="entry name" value="NAD(P)-binding Rossmann-like Domain"/>
    <property type="match status" value="1"/>
</dbReference>
<evidence type="ECO:0000256" key="5">
    <source>
        <dbReference type="ARBA" id="ARBA00022989"/>
    </source>
</evidence>
<sequence length="348" mass="38713">MMKSSSNSETSDPAPADPNRLDTDGSPDAPASHVRFSIALEPLLTVLLIVVDLVKVILLGVPLMCREVYTMFVPRRQKDVRGQVVLVTGGGNGLGRAMAQLLAARGCHLVLVDIDLEAAERTAEELRQQYGVAARAYRVDVSRYEQCRALAESIERDGAGPVDILINNAGLIFFAFANDPDVERANSVMDVNLKSHVWMTNVFLDGMIKRKRGHIVGISSMSGMYAFPWGVVYSATKFAVSGFMASLTEQLRIQGISRNVRTTCVNPYYVTTRKDVIEFLQKPRFAPLTVDEAASEIVKGILRQDIVVTVPRLFGVFTRFMLFFPVPVQQLVRDYLIREYELNNNLHT</sequence>
<evidence type="ECO:0000256" key="4">
    <source>
        <dbReference type="ARBA" id="ARBA00022857"/>
    </source>
</evidence>
<dbReference type="PRINTS" id="PR00081">
    <property type="entry name" value="GDHRDH"/>
</dbReference>
<protein>
    <recommendedName>
        <fullName evidence="10">Short-chain dehydrogenase/reductase 3</fullName>
    </recommendedName>
    <alternativeName>
        <fullName evidence="11">Retinal short-chain dehydrogenase/reductase 1</fullName>
    </alternativeName>
</protein>
<evidence type="ECO:0000256" key="12">
    <source>
        <dbReference type="RuleBase" id="RU000363"/>
    </source>
</evidence>
<keyword evidence="3 15" id="KW-0812">Transmembrane</keyword>
<dbReference type="SMART" id="SM00822">
    <property type="entry name" value="PKS_KR"/>
    <property type="match status" value="1"/>
</dbReference>
<evidence type="ECO:0000256" key="1">
    <source>
        <dbReference type="ARBA" id="ARBA00004141"/>
    </source>
</evidence>
<dbReference type="SUPFAM" id="SSF51735">
    <property type="entry name" value="NAD(P)-binding Rossmann-fold domains"/>
    <property type="match status" value="1"/>
</dbReference>
<proteinExistence type="inferred from homology"/>
<evidence type="ECO:0000256" key="6">
    <source>
        <dbReference type="ARBA" id="ARBA00023002"/>
    </source>
</evidence>
<evidence type="ECO:0000256" key="2">
    <source>
        <dbReference type="ARBA" id="ARBA00006484"/>
    </source>
</evidence>
<evidence type="ECO:0000259" key="16">
    <source>
        <dbReference type="SMART" id="SM00822"/>
    </source>
</evidence>
<keyword evidence="4" id="KW-0521">NADP</keyword>
<accession>A0A182W7G1</accession>
<keyword evidence="6" id="KW-0560">Oxidoreductase</keyword>
<comment type="function">
    <text evidence="9">Catalyzes the reduction of all-trans-retinal to all-trans-retinol in the presence of NADPH.</text>
</comment>
<evidence type="ECO:0000256" key="9">
    <source>
        <dbReference type="ARBA" id="ARBA00059620"/>
    </source>
</evidence>
<dbReference type="InterPro" id="IPR036291">
    <property type="entry name" value="NAD(P)-bd_dom_sf"/>
</dbReference>
<dbReference type="PRINTS" id="PR00080">
    <property type="entry name" value="SDRFAMILY"/>
</dbReference>
<dbReference type="InterPro" id="IPR002347">
    <property type="entry name" value="SDR_fam"/>
</dbReference>
<organism evidence="17 18">
    <name type="scientific">Anopheles minimus</name>
    <dbReference type="NCBI Taxonomy" id="112268"/>
    <lineage>
        <taxon>Eukaryota</taxon>
        <taxon>Metazoa</taxon>
        <taxon>Ecdysozoa</taxon>
        <taxon>Arthropoda</taxon>
        <taxon>Hexapoda</taxon>
        <taxon>Insecta</taxon>
        <taxon>Pterygota</taxon>
        <taxon>Neoptera</taxon>
        <taxon>Endopterygota</taxon>
        <taxon>Diptera</taxon>
        <taxon>Nematocera</taxon>
        <taxon>Culicoidea</taxon>
        <taxon>Culicidae</taxon>
        <taxon>Anophelinae</taxon>
        <taxon>Anopheles</taxon>
    </lineage>
</organism>
<evidence type="ECO:0000256" key="8">
    <source>
        <dbReference type="ARBA" id="ARBA00023136"/>
    </source>
</evidence>
<dbReference type="Pfam" id="PF00106">
    <property type="entry name" value="adh_short"/>
    <property type="match status" value="1"/>
</dbReference>
<keyword evidence="13" id="KW-0175">Coiled coil</keyword>
<keyword evidence="18" id="KW-1185">Reference proteome</keyword>
<evidence type="ECO:0000256" key="14">
    <source>
        <dbReference type="SAM" id="MobiDB-lite"/>
    </source>
</evidence>
<feature type="transmembrane region" description="Helical" evidence="15">
    <location>
        <begin position="43"/>
        <end position="65"/>
    </location>
</feature>
<dbReference type="AlphaFoldDB" id="A0A182W7G1"/>
<feature type="coiled-coil region" evidence="13">
    <location>
        <begin position="109"/>
        <end position="136"/>
    </location>
</feature>
<keyword evidence="7" id="KW-0443">Lipid metabolism</keyword>
<dbReference type="GO" id="GO:0016020">
    <property type="term" value="C:membrane"/>
    <property type="evidence" value="ECO:0007669"/>
    <property type="project" value="UniProtKB-SubCell"/>
</dbReference>
<evidence type="ECO:0000256" key="7">
    <source>
        <dbReference type="ARBA" id="ARBA00023098"/>
    </source>
</evidence>
<dbReference type="VEuPathDB" id="VectorBase:AMIN006283"/>
<dbReference type="FunFam" id="3.40.50.720:FF:000131">
    <property type="entry name" value="Short-chain dehydrogenase/reductase 3"/>
    <property type="match status" value="1"/>
</dbReference>
<dbReference type="GO" id="GO:0052650">
    <property type="term" value="F:all-trans-retinol dehydrogenase (NADP+) activity"/>
    <property type="evidence" value="ECO:0007669"/>
    <property type="project" value="UniProtKB-ARBA"/>
</dbReference>
<evidence type="ECO:0000256" key="10">
    <source>
        <dbReference type="ARBA" id="ARBA00068717"/>
    </source>
</evidence>
<dbReference type="Proteomes" id="UP000075920">
    <property type="component" value="Unassembled WGS sequence"/>
</dbReference>
<feature type="region of interest" description="Disordered" evidence="14">
    <location>
        <begin position="1"/>
        <end position="28"/>
    </location>
</feature>
<dbReference type="GO" id="GO:0005811">
    <property type="term" value="C:lipid droplet"/>
    <property type="evidence" value="ECO:0007669"/>
    <property type="project" value="TreeGrafter"/>
</dbReference>
<evidence type="ECO:0000256" key="3">
    <source>
        <dbReference type="ARBA" id="ARBA00022692"/>
    </source>
</evidence>